<dbReference type="SUPFAM" id="SSF103196">
    <property type="entry name" value="Roadblock/LC7 domain"/>
    <property type="match status" value="1"/>
</dbReference>
<organism evidence="2 3">
    <name type="scientific">Lujinxingia vulgaris</name>
    <dbReference type="NCBI Taxonomy" id="2600176"/>
    <lineage>
        <taxon>Bacteria</taxon>
        <taxon>Deltaproteobacteria</taxon>
        <taxon>Bradymonadales</taxon>
        <taxon>Lujinxingiaceae</taxon>
        <taxon>Lujinxingia</taxon>
    </lineage>
</organism>
<accession>A0A5C6XK23</accession>
<comment type="caution">
    <text evidence="2">The sequence shown here is derived from an EMBL/GenBank/DDBJ whole genome shotgun (WGS) entry which is preliminary data.</text>
</comment>
<evidence type="ECO:0000313" key="2">
    <source>
        <dbReference type="EMBL" id="TXD42649.1"/>
    </source>
</evidence>
<protein>
    <recommendedName>
        <fullName evidence="4">Roadblock/LAMTOR2 domain-containing protein</fullName>
    </recommendedName>
</protein>
<reference evidence="2 3" key="1">
    <citation type="submission" date="2019-08" db="EMBL/GenBank/DDBJ databases">
        <title>Bradymonadales sp. TMQ2.</title>
        <authorList>
            <person name="Liang Q."/>
        </authorList>
    </citation>
    <scope>NUCLEOTIDE SEQUENCE [LARGE SCALE GENOMIC DNA]</scope>
    <source>
        <strain evidence="2 3">TMQ2</strain>
    </source>
</reference>
<dbReference type="Proteomes" id="UP000321046">
    <property type="component" value="Unassembled WGS sequence"/>
</dbReference>
<gene>
    <name evidence="2" type="ORF">FRC96_02990</name>
</gene>
<dbReference type="AlphaFoldDB" id="A0A5C6XK23"/>
<evidence type="ECO:0008006" key="4">
    <source>
        <dbReference type="Google" id="ProtNLM"/>
    </source>
</evidence>
<evidence type="ECO:0000256" key="1">
    <source>
        <dbReference type="SAM" id="MobiDB-lite"/>
    </source>
</evidence>
<evidence type="ECO:0000313" key="3">
    <source>
        <dbReference type="Proteomes" id="UP000321046"/>
    </source>
</evidence>
<name>A0A5C6XK23_9DELT</name>
<dbReference type="EMBL" id="VOSL01000014">
    <property type="protein sequence ID" value="TXD42649.1"/>
    <property type="molecule type" value="Genomic_DNA"/>
</dbReference>
<feature type="region of interest" description="Disordered" evidence="1">
    <location>
        <begin position="1"/>
        <end position="26"/>
    </location>
</feature>
<feature type="compositionally biased region" description="Basic and acidic residues" evidence="1">
    <location>
        <begin position="1"/>
        <end position="11"/>
    </location>
</feature>
<sequence>MMNLEELDRPDISTAEQPERRRRRAERPELALGYQLDQVVRDFALRCCVLVDEQGMMVAASPDCPTPFMQALAGLAPTMAVVPEHRQAHLETLRRQNPLLESEELAVCAFRAGGRRLFIAAVGEEAVMNEVAIFRAITGARRIL</sequence>
<proteinExistence type="predicted"/>